<dbReference type="EMBL" id="LT670844">
    <property type="protein sequence ID" value="SHJ28992.1"/>
    <property type="molecule type" value="Genomic_DNA"/>
</dbReference>
<dbReference type="PANTHER" id="PTHR35802:SF1">
    <property type="entry name" value="PROTEASE SYNTHASE AND SPORULATION PROTEIN PAI 2"/>
    <property type="match status" value="1"/>
</dbReference>
<gene>
    <name evidence="1" type="ORF">SAMN05444159_0211</name>
</gene>
<dbReference type="Pfam" id="PF04299">
    <property type="entry name" value="FMN_bind_2"/>
    <property type="match status" value="1"/>
</dbReference>
<sequence length="222" mass="23850">MYTPPLFKTDRAAALAFAEARGFGTVCAWDGARPIASSLPFYLSYADDGTPRAAFHVARNNPLLKLADGKTPWLMAVNGADAYLSPDWYVSPDQVPTWLYQAVHLTGTVRTLSDAELGPHLDALSAKFESRLAPKPPWTTAKMTAGRLDAMKKAIVGLMMSVDEVEGSFKLAQQKSDADFMGAANALAQQPQAAAQVISGEMRALRPQLDYKSSTPVSASAD</sequence>
<name>A0A1M6I3K3_9BRAD</name>
<reference evidence="1 2" key="1">
    <citation type="submission" date="2016-11" db="EMBL/GenBank/DDBJ databases">
        <authorList>
            <person name="Jaros S."/>
            <person name="Januszkiewicz K."/>
            <person name="Wedrychowicz H."/>
        </authorList>
    </citation>
    <scope>NUCLEOTIDE SEQUENCE [LARGE SCALE GENOMIC DNA]</scope>
    <source>
        <strain evidence="1 2">GAS499</strain>
    </source>
</reference>
<evidence type="ECO:0000313" key="1">
    <source>
        <dbReference type="EMBL" id="SHJ28992.1"/>
    </source>
</evidence>
<dbReference type="Proteomes" id="UP000189935">
    <property type="component" value="Chromosome I"/>
</dbReference>
<protein>
    <submittedName>
        <fullName evidence="1">Negative transcriptional regulator, PaiB family</fullName>
    </submittedName>
</protein>
<organism evidence="1 2">
    <name type="scientific">Bradyrhizobium lablabi</name>
    <dbReference type="NCBI Taxonomy" id="722472"/>
    <lineage>
        <taxon>Bacteria</taxon>
        <taxon>Pseudomonadati</taxon>
        <taxon>Pseudomonadota</taxon>
        <taxon>Alphaproteobacteria</taxon>
        <taxon>Hyphomicrobiales</taxon>
        <taxon>Nitrobacteraceae</taxon>
        <taxon>Bradyrhizobium</taxon>
    </lineage>
</organism>
<proteinExistence type="predicted"/>
<evidence type="ECO:0000313" key="2">
    <source>
        <dbReference type="Proteomes" id="UP000189935"/>
    </source>
</evidence>
<dbReference type="Gene3D" id="2.30.110.10">
    <property type="entry name" value="Electron Transport, Fmn-binding Protein, Chain A"/>
    <property type="match status" value="1"/>
</dbReference>
<dbReference type="AlphaFoldDB" id="A0A1M6I3K3"/>
<dbReference type="PANTHER" id="PTHR35802">
    <property type="entry name" value="PROTEASE SYNTHASE AND SPORULATION PROTEIN PAI 2"/>
    <property type="match status" value="1"/>
</dbReference>
<accession>A0A1M6I3K3</accession>
<dbReference type="SUPFAM" id="SSF50475">
    <property type="entry name" value="FMN-binding split barrel"/>
    <property type="match status" value="1"/>
</dbReference>
<dbReference type="PIRSF" id="PIRSF010372">
    <property type="entry name" value="PaiB"/>
    <property type="match status" value="1"/>
</dbReference>
<dbReference type="OrthoDB" id="9794948at2"/>
<dbReference type="RefSeq" id="WP_079536188.1">
    <property type="nucleotide sequence ID" value="NZ_LT670844.1"/>
</dbReference>
<dbReference type="InterPro" id="IPR007396">
    <property type="entry name" value="TR_PAI2-type"/>
</dbReference>
<dbReference type="InterPro" id="IPR012349">
    <property type="entry name" value="Split_barrel_FMN-bd"/>
</dbReference>